<organism evidence="1 2">
    <name type="scientific">Stylonychia lemnae</name>
    <name type="common">Ciliate</name>
    <dbReference type="NCBI Taxonomy" id="5949"/>
    <lineage>
        <taxon>Eukaryota</taxon>
        <taxon>Sar</taxon>
        <taxon>Alveolata</taxon>
        <taxon>Ciliophora</taxon>
        <taxon>Intramacronucleata</taxon>
        <taxon>Spirotrichea</taxon>
        <taxon>Stichotrichia</taxon>
        <taxon>Sporadotrichida</taxon>
        <taxon>Oxytrichidae</taxon>
        <taxon>Stylonychinae</taxon>
        <taxon>Stylonychia</taxon>
    </lineage>
</organism>
<keyword evidence="2" id="KW-1185">Reference proteome</keyword>
<name>A0A077ZXP0_STYLE</name>
<evidence type="ECO:0000313" key="2">
    <source>
        <dbReference type="Proteomes" id="UP000039865"/>
    </source>
</evidence>
<accession>A0A077ZXP0</accession>
<reference evidence="1 2" key="1">
    <citation type="submission" date="2014-06" db="EMBL/GenBank/DDBJ databases">
        <authorList>
            <person name="Swart Estienne"/>
        </authorList>
    </citation>
    <scope>NUCLEOTIDE SEQUENCE [LARGE SCALE GENOMIC DNA]</scope>
    <source>
        <strain evidence="1 2">130c</strain>
    </source>
</reference>
<dbReference type="AlphaFoldDB" id="A0A077ZXP0"/>
<sequence length="156" mass="15687">MQQLAFYRSPPSTSSVGGSYTLTTANVTASSSTAFAVTLNAADKLAVNGLLNKTGTTAVDATTFNLAAAASWDATTTSSADLTGNAVTVSNVAAPTITSATYDVTTHILTVTGTGLVSTLGATNDITVTALTIKGEGAATRTLSTTGNILLQWMLC</sequence>
<proteinExistence type="predicted"/>
<evidence type="ECO:0000313" key="1">
    <source>
        <dbReference type="EMBL" id="CDW73301.1"/>
    </source>
</evidence>
<dbReference type="Proteomes" id="UP000039865">
    <property type="component" value="Unassembled WGS sequence"/>
</dbReference>
<dbReference type="EMBL" id="CCKQ01002215">
    <property type="protein sequence ID" value="CDW73301.1"/>
    <property type="molecule type" value="Genomic_DNA"/>
</dbReference>
<dbReference type="InParanoid" id="A0A077ZXP0"/>
<gene>
    <name evidence="1" type="primary">Contig12311.g13150</name>
    <name evidence="1" type="ORF">STYLEM_2277</name>
</gene>
<protein>
    <submittedName>
        <fullName evidence="1">Hemolysin-type calcium-binding region</fullName>
    </submittedName>
</protein>